<sequence length="361" mass="38509">MSSSSSRRRDVTVADVAREARVSKAQAARALGAYGAVSEEVRSRVLAAAAALEYRPNELARSMNTGRSNTLGVVVGDIENPFFSLAMRGISDTAKTEGFDVILINTGEDVAAEAEAVRVLLDKRVDGMIVAPASHLSVGHLRDAVDSGRPLVLLDRQIPDLGVDAVMAKMDDISFTAVTHLIDSGHTRIGYVSSLDVGSWSSGQGMGLGLNPVSERLAGMRRAFHTAGMSAPNDLIRLSAGKPQPIREIVEELLLCPDPATAIIASDSLIALEVLHTIQQLEMRIPDDVSFMMYDDMPWALLMTPPITVVAQPVYEIGAAAAKTLLAHILGRPVMPETLVFHSELLLRGSIGSPKKVTEGA</sequence>
<gene>
    <name evidence="6" type="ORF">NNX28_16195</name>
</gene>
<dbReference type="SMART" id="SM00354">
    <property type="entry name" value="HTH_LACI"/>
    <property type="match status" value="1"/>
</dbReference>
<dbReference type="SUPFAM" id="SSF47413">
    <property type="entry name" value="lambda repressor-like DNA-binding domains"/>
    <property type="match status" value="1"/>
</dbReference>
<evidence type="ECO:0000256" key="2">
    <source>
        <dbReference type="ARBA" id="ARBA00023015"/>
    </source>
</evidence>
<dbReference type="PROSITE" id="PS50932">
    <property type="entry name" value="HTH_LACI_2"/>
    <property type="match status" value="1"/>
</dbReference>
<keyword evidence="1" id="KW-0678">Repressor</keyword>
<dbReference type="InterPro" id="IPR001761">
    <property type="entry name" value="Peripla_BP/Lac1_sug-bd_dom"/>
</dbReference>
<protein>
    <submittedName>
        <fullName evidence="6">LacI family transcriptional regulator</fullName>
    </submittedName>
</protein>
<evidence type="ECO:0000313" key="6">
    <source>
        <dbReference type="EMBL" id="MCQ1951463.1"/>
    </source>
</evidence>
<dbReference type="Pfam" id="PF00356">
    <property type="entry name" value="LacI"/>
    <property type="match status" value="1"/>
</dbReference>
<dbReference type="PANTHER" id="PTHR30146">
    <property type="entry name" value="LACI-RELATED TRANSCRIPTIONAL REPRESSOR"/>
    <property type="match status" value="1"/>
</dbReference>
<dbReference type="Pfam" id="PF00532">
    <property type="entry name" value="Peripla_BP_1"/>
    <property type="match status" value="1"/>
</dbReference>
<keyword evidence="4" id="KW-0804">Transcription</keyword>
<proteinExistence type="predicted"/>
<dbReference type="Proteomes" id="UP001206924">
    <property type="component" value="Unassembled WGS sequence"/>
</dbReference>
<evidence type="ECO:0000313" key="7">
    <source>
        <dbReference type="Proteomes" id="UP001206924"/>
    </source>
</evidence>
<evidence type="ECO:0000256" key="3">
    <source>
        <dbReference type="ARBA" id="ARBA00023125"/>
    </source>
</evidence>
<dbReference type="InterPro" id="IPR028082">
    <property type="entry name" value="Peripla_BP_I"/>
</dbReference>
<feature type="domain" description="HTH lacI-type" evidence="5">
    <location>
        <begin position="11"/>
        <end position="65"/>
    </location>
</feature>
<dbReference type="Gene3D" id="1.10.260.40">
    <property type="entry name" value="lambda repressor-like DNA-binding domains"/>
    <property type="match status" value="1"/>
</dbReference>
<evidence type="ECO:0000256" key="1">
    <source>
        <dbReference type="ARBA" id="ARBA00022491"/>
    </source>
</evidence>
<reference evidence="6 7" key="1">
    <citation type="submission" date="2022-07" db="EMBL/GenBank/DDBJ databases">
        <title>Novel species in genus Arthrobacter.</title>
        <authorList>
            <person name="Liu Y."/>
        </authorList>
    </citation>
    <scope>NUCLEOTIDE SEQUENCE [LARGE SCALE GENOMIC DNA]</scope>
    <source>
        <strain evidence="7">zg-Y859</strain>
    </source>
</reference>
<keyword evidence="3" id="KW-0238">DNA-binding</keyword>
<dbReference type="CDD" id="cd01392">
    <property type="entry name" value="HTH_LacI"/>
    <property type="match status" value="1"/>
</dbReference>
<dbReference type="Gene3D" id="3.40.50.2300">
    <property type="match status" value="2"/>
</dbReference>
<comment type="caution">
    <text evidence="6">The sequence shown here is derived from an EMBL/GenBank/DDBJ whole genome shotgun (WGS) entry which is preliminary data.</text>
</comment>
<dbReference type="PANTHER" id="PTHR30146:SF148">
    <property type="entry name" value="HTH-TYPE TRANSCRIPTIONAL REPRESSOR PURR-RELATED"/>
    <property type="match status" value="1"/>
</dbReference>
<keyword evidence="7" id="KW-1185">Reference proteome</keyword>
<dbReference type="SUPFAM" id="SSF53822">
    <property type="entry name" value="Periplasmic binding protein-like I"/>
    <property type="match status" value="1"/>
</dbReference>
<name>A0ABT1NUV3_9MICC</name>
<dbReference type="InterPro" id="IPR000843">
    <property type="entry name" value="HTH_LacI"/>
</dbReference>
<evidence type="ECO:0000259" key="5">
    <source>
        <dbReference type="PROSITE" id="PS50932"/>
    </source>
</evidence>
<accession>A0ABT1NUV3</accession>
<keyword evidence="2" id="KW-0805">Transcription regulation</keyword>
<dbReference type="InterPro" id="IPR010982">
    <property type="entry name" value="Lambda_DNA-bd_dom_sf"/>
</dbReference>
<evidence type="ECO:0000256" key="4">
    <source>
        <dbReference type="ARBA" id="ARBA00023163"/>
    </source>
</evidence>
<dbReference type="EMBL" id="JANFLP010000018">
    <property type="protein sequence ID" value="MCQ1951463.1"/>
    <property type="molecule type" value="Genomic_DNA"/>
</dbReference>
<organism evidence="6 7">
    <name type="scientific">Arthrobacter jinronghuae</name>
    <dbReference type="NCBI Taxonomy" id="2964609"/>
    <lineage>
        <taxon>Bacteria</taxon>
        <taxon>Bacillati</taxon>
        <taxon>Actinomycetota</taxon>
        <taxon>Actinomycetes</taxon>
        <taxon>Micrococcales</taxon>
        <taxon>Micrococcaceae</taxon>
        <taxon>Arthrobacter</taxon>
    </lineage>
</organism>